<evidence type="ECO:0000256" key="9">
    <source>
        <dbReference type="ARBA" id="ARBA00022946"/>
    </source>
</evidence>
<evidence type="ECO:0000256" key="22">
    <source>
        <dbReference type="ARBA" id="ARBA00048074"/>
    </source>
</evidence>
<evidence type="ECO:0000256" key="4">
    <source>
        <dbReference type="ARBA" id="ARBA00022475"/>
    </source>
</evidence>
<organism evidence="25 26">
    <name type="scientific">Yanshouia hominis</name>
    <dbReference type="NCBI Taxonomy" id="2763673"/>
    <lineage>
        <taxon>Bacteria</taxon>
        <taxon>Bacillati</taxon>
        <taxon>Bacillota</taxon>
        <taxon>Clostridia</taxon>
        <taxon>Eubacteriales</taxon>
        <taxon>Oscillospiraceae</taxon>
        <taxon>Yanshouia</taxon>
    </lineage>
</organism>
<keyword evidence="26" id="KW-1185">Reference proteome</keyword>
<comment type="catalytic activity">
    <reaction evidence="20">
        <text>hexadecanoyl-CoA + H2O = hexadecanoate + CoA + H(+)</text>
        <dbReference type="Rhea" id="RHEA:16645"/>
        <dbReference type="ChEBI" id="CHEBI:7896"/>
        <dbReference type="ChEBI" id="CHEBI:15377"/>
        <dbReference type="ChEBI" id="CHEBI:15378"/>
        <dbReference type="ChEBI" id="CHEBI:57287"/>
        <dbReference type="ChEBI" id="CHEBI:57379"/>
        <dbReference type="EC" id="3.1.2.2"/>
    </reaction>
    <physiologicalReaction direction="left-to-right" evidence="20">
        <dbReference type="Rhea" id="RHEA:16646"/>
    </physiologicalReaction>
</comment>
<keyword evidence="5" id="KW-0963">Cytoplasm</keyword>
<evidence type="ECO:0000256" key="7">
    <source>
        <dbReference type="ARBA" id="ARBA00022801"/>
    </source>
</evidence>
<dbReference type="RefSeq" id="WP_262400787.1">
    <property type="nucleotide sequence ID" value="NZ_JACRTB010000029.1"/>
</dbReference>
<keyword evidence="4" id="KW-1003">Cell membrane</keyword>
<evidence type="ECO:0000256" key="12">
    <source>
        <dbReference type="ARBA" id="ARBA00023273"/>
    </source>
</evidence>
<evidence type="ECO:0000256" key="5">
    <source>
        <dbReference type="ARBA" id="ARBA00022490"/>
    </source>
</evidence>
<keyword evidence="11" id="KW-0472">Membrane</keyword>
<comment type="subcellular location">
    <subcellularLocation>
        <location evidence="3">Cell projection</location>
        <location evidence="3">Ruffle membrane</location>
    </subcellularLocation>
    <subcellularLocation>
        <location evidence="2">Cytoplasm</location>
    </subcellularLocation>
    <subcellularLocation>
        <location evidence="1">Membrane</location>
        <topology evidence="1">Peripheral membrane protein</topology>
    </subcellularLocation>
</comment>
<comment type="catalytic activity">
    <reaction evidence="19">
        <text>octanoyl-CoA + H2O = octanoate + CoA + H(+)</text>
        <dbReference type="Rhea" id="RHEA:30143"/>
        <dbReference type="ChEBI" id="CHEBI:15377"/>
        <dbReference type="ChEBI" id="CHEBI:15378"/>
        <dbReference type="ChEBI" id="CHEBI:25646"/>
        <dbReference type="ChEBI" id="CHEBI:57287"/>
        <dbReference type="ChEBI" id="CHEBI:57386"/>
    </reaction>
    <physiologicalReaction direction="left-to-right" evidence="19">
        <dbReference type="Rhea" id="RHEA:30144"/>
    </physiologicalReaction>
</comment>
<evidence type="ECO:0000313" key="25">
    <source>
        <dbReference type="EMBL" id="MBC8577379.1"/>
    </source>
</evidence>
<evidence type="ECO:0000256" key="6">
    <source>
        <dbReference type="ARBA" id="ARBA00022703"/>
    </source>
</evidence>
<dbReference type="EMBL" id="JACRTB010000029">
    <property type="protein sequence ID" value="MBC8577379.1"/>
    <property type="molecule type" value="Genomic_DNA"/>
</dbReference>
<comment type="caution">
    <text evidence="25">The sequence shown here is derived from an EMBL/GenBank/DDBJ whole genome shotgun (WGS) entry which is preliminary data.</text>
</comment>
<reference evidence="25 26" key="1">
    <citation type="submission" date="2020-08" db="EMBL/GenBank/DDBJ databases">
        <title>Genome public.</title>
        <authorList>
            <person name="Liu C."/>
            <person name="Sun Q."/>
        </authorList>
    </citation>
    <scope>NUCLEOTIDE SEQUENCE [LARGE SCALE GENOMIC DNA]</scope>
    <source>
        <strain evidence="25 26">BX1</strain>
    </source>
</reference>
<keyword evidence="7" id="KW-0378">Hydrolase</keyword>
<keyword evidence="6" id="KW-0053">Apoptosis</keyword>
<dbReference type="Gene3D" id="3.10.129.10">
    <property type="entry name" value="Hotdog Thioesterase"/>
    <property type="match status" value="1"/>
</dbReference>
<evidence type="ECO:0000256" key="13">
    <source>
        <dbReference type="ARBA" id="ARBA00035852"/>
    </source>
</evidence>
<evidence type="ECO:0000256" key="20">
    <source>
        <dbReference type="ARBA" id="ARBA00047734"/>
    </source>
</evidence>
<evidence type="ECO:0000256" key="23">
    <source>
        <dbReference type="ARBA" id="ARBA00048180"/>
    </source>
</evidence>
<dbReference type="PANTHER" id="PTHR12418:SF19">
    <property type="entry name" value="ACYL-COENZYME A THIOESTERASE THEM4"/>
    <property type="match status" value="1"/>
</dbReference>
<evidence type="ECO:0000256" key="18">
    <source>
        <dbReference type="ARBA" id="ARBA00043210"/>
    </source>
</evidence>
<keyword evidence="8" id="KW-0276">Fatty acid metabolism</keyword>
<comment type="catalytic activity">
    <reaction evidence="21">
        <text>decanoyl-CoA + H2O = decanoate + CoA + H(+)</text>
        <dbReference type="Rhea" id="RHEA:40059"/>
        <dbReference type="ChEBI" id="CHEBI:15377"/>
        <dbReference type="ChEBI" id="CHEBI:15378"/>
        <dbReference type="ChEBI" id="CHEBI:27689"/>
        <dbReference type="ChEBI" id="CHEBI:57287"/>
        <dbReference type="ChEBI" id="CHEBI:61430"/>
    </reaction>
    <physiologicalReaction direction="left-to-right" evidence="21">
        <dbReference type="Rhea" id="RHEA:40060"/>
    </physiologicalReaction>
</comment>
<accession>A0ABR7NM40</accession>
<evidence type="ECO:0000259" key="24">
    <source>
        <dbReference type="Pfam" id="PF03061"/>
    </source>
</evidence>
<proteinExistence type="inferred from homology"/>
<comment type="catalytic activity">
    <reaction evidence="22">
        <text>dodecanoyl-CoA + H2O = dodecanoate + CoA + H(+)</text>
        <dbReference type="Rhea" id="RHEA:30135"/>
        <dbReference type="ChEBI" id="CHEBI:15377"/>
        <dbReference type="ChEBI" id="CHEBI:15378"/>
        <dbReference type="ChEBI" id="CHEBI:18262"/>
        <dbReference type="ChEBI" id="CHEBI:57287"/>
        <dbReference type="ChEBI" id="CHEBI:57375"/>
    </reaction>
    <physiologicalReaction direction="left-to-right" evidence="22">
        <dbReference type="Rhea" id="RHEA:30136"/>
    </physiologicalReaction>
</comment>
<evidence type="ECO:0000256" key="1">
    <source>
        <dbReference type="ARBA" id="ARBA00004170"/>
    </source>
</evidence>
<name>A0ABR7NM40_9FIRM</name>
<dbReference type="Pfam" id="PF03061">
    <property type="entry name" value="4HBT"/>
    <property type="match status" value="1"/>
</dbReference>
<comment type="catalytic activity">
    <reaction evidence="23">
        <text>tetradecanoyl-CoA + H2O = tetradecanoate + CoA + H(+)</text>
        <dbReference type="Rhea" id="RHEA:40119"/>
        <dbReference type="ChEBI" id="CHEBI:15377"/>
        <dbReference type="ChEBI" id="CHEBI:15378"/>
        <dbReference type="ChEBI" id="CHEBI:30807"/>
        <dbReference type="ChEBI" id="CHEBI:57287"/>
        <dbReference type="ChEBI" id="CHEBI:57385"/>
    </reaction>
    <physiologicalReaction direction="left-to-right" evidence="23">
        <dbReference type="Rhea" id="RHEA:40120"/>
    </physiologicalReaction>
</comment>
<dbReference type="InterPro" id="IPR029069">
    <property type="entry name" value="HotDog_dom_sf"/>
</dbReference>
<evidence type="ECO:0000256" key="14">
    <source>
        <dbReference type="ARBA" id="ARBA00037002"/>
    </source>
</evidence>
<evidence type="ECO:0000256" key="10">
    <source>
        <dbReference type="ARBA" id="ARBA00023098"/>
    </source>
</evidence>
<comment type="catalytic activity">
    <reaction evidence="13">
        <text>(5Z,8Z,11Z,14Z)-eicosatetraenoyl-CoA + H2O = (5Z,8Z,11Z,14Z)-eicosatetraenoate + CoA + H(+)</text>
        <dbReference type="Rhea" id="RHEA:40151"/>
        <dbReference type="ChEBI" id="CHEBI:15377"/>
        <dbReference type="ChEBI" id="CHEBI:15378"/>
        <dbReference type="ChEBI" id="CHEBI:32395"/>
        <dbReference type="ChEBI" id="CHEBI:57287"/>
        <dbReference type="ChEBI" id="CHEBI:57368"/>
    </reaction>
    <physiologicalReaction direction="left-to-right" evidence="13">
        <dbReference type="Rhea" id="RHEA:40152"/>
    </physiologicalReaction>
</comment>
<dbReference type="PANTHER" id="PTHR12418">
    <property type="entry name" value="ACYL-COENZYME A THIOESTERASE THEM4"/>
    <property type="match status" value="1"/>
</dbReference>
<comment type="similarity">
    <text evidence="15">Belongs to the THEM4/THEM5 thioesterase family.</text>
</comment>
<evidence type="ECO:0000256" key="15">
    <source>
        <dbReference type="ARBA" id="ARBA00038456"/>
    </source>
</evidence>
<comment type="catalytic activity">
    <reaction evidence="14">
        <text>(9Z)-octadecenoyl-CoA + H2O = (9Z)-octadecenoate + CoA + H(+)</text>
        <dbReference type="Rhea" id="RHEA:40139"/>
        <dbReference type="ChEBI" id="CHEBI:15377"/>
        <dbReference type="ChEBI" id="CHEBI:15378"/>
        <dbReference type="ChEBI" id="CHEBI:30823"/>
        <dbReference type="ChEBI" id="CHEBI:57287"/>
        <dbReference type="ChEBI" id="CHEBI:57387"/>
    </reaction>
    <physiologicalReaction direction="left-to-right" evidence="14">
        <dbReference type="Rhea" id="RHEA:40140"/>
    </physiologicalReaction>
</comment>
<gene>
    <name evidence="25" type="ORF">H8717_13310</name>
</gene>
<evidence type="ECO:0000256" key="2">
    <source>
        <dbReference type="ARBA" id="ARBA00004496"/>
    </source>
</evidence>
<keyword evidence="10" id="KW-0443">Lipid metabolism</keyword>
<evidence type="ECO:0000256" key="17">
    <source>
        <dbReference type="ARBA" id="ARBA00040123"/>
    </source>
</evidence>
<keyword evidence="9" id="KW-0809">Transit peptide</keyword>
<sequence length="165" mass="18395">MGSPATEEMRQRVLYYLNNIKNGSRDCLNQRFFYELVDCSFEEQWMTLRYHTDDWMLNPGGVVHGGIICTIFDISMGTTSLALGGIYNPTVNLSVNFLSPMPNREQILLHCSCDRLGKTLSHLTARAVIETSGVVCATASAVFYRGGGERLEISPEGEIAVRRPL</sequence>
<dbReference type="CDD" id="cd03443">
    <property type="entry name" value="PaaI_thioesterase"/>
    <property type="match status" value="1"/>
</dbReference>
<dbReference type="InterPro" id="IPR052365">
    <property type="entry name" value="THEM4/THEM5_acyl-CoA_thioest"/>
</dbReference>
<evidence type="ECO:0000256" key="16">
    <source>
        <dbReference type="ARBA" id="ARBA00038848"/>
    </source>
</evidence>
<evidence type="ECO:0000256" key="11">
    <source>
        <dbReference type="ARBA" id="ARBA00023136"/>
    </source>
</evidence>
<keyword evidence="12" id="KW-0966">Cell projection</keyword>
<evidence type="ECO:0000256" key="3">
    <source>
        <dbReference type="ARBA" id="ARBA00004632"/>
    </source>
</evidence>
<dbReference type="EC" id="3.1.2.2" evidence="16"/>
<protein>
    <recommendedName>
        <fullName evidence="17">Acyl-coenzyme A thioesterase THEM4</fullName>
        <ecNumber evidence="16">3.1.2.2</ecNumber>
    </recommendedName>
    <alternativeName>
        <fullName evidence="18">Thioesterase superfamily member 4</fullName>
    </alternativeName>
</protein>
<dbReference type="SUPFAM" id="SSF54637">
    <property type="entry name" value="Thioesterase/thiol ester dehydrase-isomerase"/>
    <property type="match status" value="1"/>
</dbReference>
<evidence type="ECO:0000256" key="19">
    <source>
        <dbReference type="ARBA" id="ARBA00047588"/>
    </source>
</evidence>
<dbReference type="InterPro" id="IPR006683">
    <property type="entry name" value="Thioestr_dom"/>
</dbReference>
<dbReference type="Proteomes" id="UP000658131">
    <property type="component" value="Unassembled WGS sequence"/>
</dbReference>
<evidence type="ECO:0000256" key="8">
    <source>
        <dbReference type="ARBA" id="ARBA00022832"/>
    </source>
</evidence>
<feature type="domain" description="Thioesterase" evidence="24">
    <location>
        <begin position="60"/>
        <end position="136"/>
    </location>
</feature>
<evidence type="ECO:0000313" key="26">
    <source>
        <dbReference type="Proteomes" id="UP000658131"/>
    </source>
</evidence>
<evidence type="ECO:0000256" key="21">
    <source>
        <dbReference type="ARBA" id="ARBA00047969"/>
    </source>
</evidence>